<dbReference type="Proteomes" id="UP001632037">
    <property type="component" value="Unassembled WGS sequence"/>
</dbReference>
<name>A0ABD3ETT7_9STRA</name>
<evidence type="ECO:0000256" key="1">
    <source>
        <dbReference type="SAM" id="Coils"/>
    </source>
</evidence>
<dbReference type="EMBL" id="JBIMZQ010000060">
    <property type="protein sequence ID" value="KAL3657878.1"/>
    <property type="molecule type" value="Genomic_DNA"/>
</dbReference>
<sequence length="261" mass="30519">MALRFPDDDDAFLAALSFVDEFPFDEEGVYNTERFLMPPQCSEPVKLDLNEVKQRRRRQVNERKKLLRKAGVYADPNRARSERRQEIARLREQLEQLQLDVQVLRGRETKRRRSAEGGSPIALSLPPQVPAVWQEMALRQRQLREEAERENIHLKLVVKRQQQVAQTLGVLVRRRAFQATKECADLTTQSSLKHHVVNVLDSSGSWNITPAVFLLSVIYQRDQSWNVLSRQLLFRRRNLSTTLEQKQSLFDIRVVLEPLNR</sequence>
<comment type="caution">
    <text evidence="2">The sequence shown here is derived from an EMBL/GenBank/DDBJ whole genome shotgun (WGS) entry which is preliminary data.</text>
</comment>
<organism evidence="2 3">
    <name type="scientific">Phytophthora oleae</name>
    <dbReference type="NCBI Taxonomy" id="2107226"/>
    <lineage>
        <taxon>Eukaryota</taxon>
        <taxon>Sar</taxon>
        <taxon>Stramenopiles</taxon>
        <taxon>Oomycota</taxon>
        <taxon>Peronosporomycetes</taxon>
        <taxon>Peronosporales</taxon>
        <taxon>Peronosporaceae</taxon>
        <taxon>Phytophthora</taxon>
    </lineage>
</organism>
<accession>A0ABD3ETT7</accession>
<keyword evidence="1" id="KW-0175">Coiled coil</keyword>
<feature type="coiled-coil region" evidence="1">
    <location>
        <begin position="49"/>
        <end position="107"/>
    </location>
</feature>
<reference evidence="2 3" key="1">
    <citation type="submission" date="2024-09" db="EMBL/GenBank/DDBJ databases">
        <title>Genome sequencing and assembly of Phytophthora oleae, isolate VK10A, causative agent of rot of olive drupes.</title>
        <authorList>
            <person name="Conti Taguali S."/>
            <person name="Riolo M."/>
            <person name="La Spada F."/>
            <person name="Cacciola S.O."/>
            <person name="Dionisio G."/>
        </authorList>
    </citation>
    <scope>NUCLEOTIDE SEQUENCE [LARGE SCALE GENOMIC DNA]</scope>
    <source>
        <strain evidence="2 3">VK10A</strain>
    </source>
</reference>
<protein>
    <recommendedName>
        <fullName evidence="4">BZIP domain-containing protein</fullName>
    </recommendedName>
</protein>
<keyword evidence="3" id="KW-1185">Reference proteome</keyword>
<gene>
    <name evidence="2" type="ORF">V7S43_017256</name>
</gene>
<evidence type="ECO:0000313" key="3">
    <source>
        <dbReference type="Proteomes" id="UP001632037"/>
    </source>
</evidence>
<dbReference type="AlphaFoldDB" id="A0ABD3ETT7"/>
<evidence type="ECO:0008006" key="4">
    <source>
        <dbReference type="Google" id="ProtNLM"/>
    </source>
</evidence>
<evidence type="ECO:0000313" key="2">
    <source>
        <dbReference type="EMBL" id="KAL3657878.1"/>
    </source>
</evidence>
<proteinExistence type="predicted"/>